<reference evidence="2" key="1">
    <citation type="submission" date="2019-09" db="EMBL/GenBank/DDBJ databases">
        <title>Characterisation of the sponge microbiome using genome-centric metagenomics.</title>
        <authorList>
            <person name="Engelberts J.P."/>
            <person name="Robbins S.J."/>
            <person name="De Goeij J.M."/>
            <person name="Aranda M."/>
            <person name="Bell S.C."/>
            <person name="Webster N.S."/>
        </authorList>
    </citation>
    <scope>NUCLEOTIDE SEQUENCE</scope>
    <source>
        <strain evidence="2">SB0664_bin_27</strain>
    </source>
</reference>
<organism evidence="2">
    <name type="scientific">Caldilineaceae bacterium SB0664_bin_27</name>
    <dbReference type="NCBI Taxonomy" id="2605260"/>
    <lineage>
        <taxon>Bacteria</taxon>
        <taxon>Bacillati</taxon>
        <taxon>Chloroflexota</taxon>
        <taxon>Caldilineae</taxon>
        <taxon>Caldilineales</taxon>
        <taxon>Caldilineaceae</taxon>
    </lineage>
</organism>
<name>A0A6B0YV31_9CHLR</name>
<evidence type="ECO:0000256" key="1">
    <source>
        <dbReference type="SAM" id="Phobius"/>
    </source>
</evidence>
<sequence>MGPSVWQAVIPSLSGKVAVPARFDLRVNTKWKFTVVVVLVLAAASVVTVPSALLAQASTGQESGATEDSSGIDDATEVEIQRRFNELRREILDDRADSIGWWLSGIALLLALLVLIFGFAGYLVFRRLQLVEEEVRRSVEQARVHVEEAGKLAEEIRGYGGEADEPLRGMDSTELAFARTQIGEEISRVPGRAGASAIAEARQLEEEGRLSESIERWKHIATVAEGNNDELAALAFRSIGDLSERLSRSVR</sequence>
<protein>
    <submittedName>
        <fullName evidence="2">Uncharacterized protein</fullName>
    </submittedName>
</protein>
<keyword evidence="1" id="KW-0812">Transmembrane</keyword>
<keyword evidence="1" id="KW-1133">Transmembrane helix</keyword>
<proteinExistence type="predicted"/>
<accession>A0A6B0YV31</accession>
<dbReference type="AlphaFoldDB" id="A0A6B0YV31"/>
<feature type="transmembrane region" description="Helical" evidence="1">
    <location>
        <begin position="33"/>
        <end position="53"/>
    </location>
</feature>
<evidence type="ECO:0000313" key="2">
    <source>
        <dbReference type="EMBL" id="MXY94900.1"/>
    </source>
</evidence>
<comment type="caution">
    <text evidence="2">The sequence shown here is derived from an EMBL/GenBank/DDBJ whole genome shotgun (WGS) entry which is preliminary data.</text>
</comment>
<feature type="transmembrane region" description="Helical" evidence="1">
    <location>
        <begin position="99"/>
        <end position="125"/>
    </location>
</feature>
<gene>
    <name evidence="2" type="ORF">F4Y42_15790</name>
</gene>
<keyword evidence="1" id="KW-0472">Membrane</keyword>
<dbReference type="EMBL" id="VXRG01000130">
    <property type="protein sequence ID" value="MXY94900.1"/>
    <property type="molecule type" value="Genomic_DNA"/>
</dbReference>